<dbReference type="Gene3D" id="3.80.10.10">
    <property type="entry name" value="Ribonuclease Inhibitor"/>
    <property type="match status" value="1"/>
</dbReference>
<proteinExistence type="predicted"/>
<sequence>MESILSNLMLGDPCSATFARQVKDYISAAEAKIARFDTQIQDLTRLRDQERELISALTPLIAPIRKLPVELLTEIFLLAVDSTTEDWLTHALLVSQVCAHWRRVACATPQLWNGEIPLDLTKERSDVCLATTKTVFERSAPLSIPILLYDELAEASPLAEYIYSLAPRWKSLCWAGSSSRLLALPAGALGSLEKVDLGTTDLPSSSPIDVFLGAQRLNNVCSYIQSTTFFRMPWWQVITLSLMEDGGPTPAQRFLDILLQCSSVVDVFFSRMMPWGEAPASSASIIPLPRLQNLTLIFGPHPDQNITPFFTRLALPALTSLTIHSSTGTSWSSADFTQFQRRSPKVQALALEAARLTTESALALLTEYRHLTDIDLQFCFRRSEPLDLSSVLNWLRYKDIASPVPQLRRLSIVDRWIDRLDEAICEGMILSRWWTDPQLVPQNRARLESLTISGSRSKLSAPFLAKMEQLRAEGLEVTLK</sequence>
<keyword evidence="2" id="KW-1185">Reference proteome</keyword>
<protein>
    <recommendedName>
        <fullName evidence="3">F-box domain-containing protein</fullName>
    </recommendedName>
</protein>
<dbReference type="Proteomes" id="UP001221142">
    <property type="component" value="Unassembled WGS sequence"/>
</dbReference>
<dbReference type="SUPFAM" id="SSF52047">
    <property type="entry name" value="RNI-like"/>
    <property type="match status" value="1"/>
</dbReference>
<dbReference type="AlphaFoldDB" id="A0AAD7FYH9"/>
<comment type="caution">
    <text evidence="1">The sequence shown here is derived from an EMBL/GenBank/DDBJ whole genome shotgun (WGS) entry which is preliminary data.</text>
</comment>
<name>A0AAD7FYH9_9AGAR</name>
<dbReference type="InterPro" id="IPR032675">
    <property type="entry name" value="LRR_dom_sf"/>
</dbReference>
<evidence type="ECO:0000313" key="1">
    <source>
        <dbReference type="EMBL" id="KAJ7644641.1"/>
    </source>
</evidence>
<evidence type="ECO:0008006" key="3">
    <source>
        <dbReference type="Google" id="ProtNLM"/>
    </source>
</evidence>
<dbReference type="EMBL" id="JARKIF010000003">
    <property type="protein sequence ID" value="KAJ7644641.1"/>
    <property type="molecule type" value="Genomic_DNA"/>
</dbReference>
<gene>
    <name evidence="1" type="ORF">FB45DRAFT_298343</name>
</gene>
<reference evidence="1" key="1">
    <citation type="submission" date="2023-03" db="EMBL/GenBank/DDBJ databases">
        <title>Massive genome expansion in bonnet fungi (Mycena s.s.) driven by repeated elements and novel gene families across ecological guilds.</title>
        <authorList>
            <consortium name="Lawrence Berkeley National Laboratory"/>
            <person name="Harder C.B."/>
            <person name="Miyauchi S."/>
            <person name="Viragh M."/>
            <person name="Kuo A."/>
            <person name="Thoen E."/>
            <person name="Andreopoulos B."/>
            <person name="Lu D."/>
            <person name="Skrede I."/>
            <person name="Drula E."/>
            <person name="Henrissat B."/>
            <person name="Morin E."/>
            <person name="Kohler A."/>
            <person name="Barry K."/>
            <person name="LaButti K."/>
            <person name="Morin E."/>
            <person name="Salamov A."/>
            <person name="Lipzen A."/>
            <person name="Mereny Z."/>
            <person name="Hegedus B."/>
            <person name="Baldrian P."/>
            <person name="Stursova M."/>
            <person name="Weitz H."/>
            <person name="Taylor A."/>
            <person name="Grigoriev I.V."/>
            <person name="Nagy L.G."/>
            <person name="Martin F."/>
            <person name="Kauserud H."/>
        </authorList>
    </citation>
    <scope>NUCLEOTIDE SEQUENCE</scope>
    <source>
        <strain evidence="1">9284</strain>
    </source>
</reference>
<accession>A0AAD7FYH9</accession>
<dbReference type="Gene3D" id="1.20.1280.50">
    <property type="match status" value="1"/>
</dbReference>
<organism evidence="1 2">
    <name type="scientific">Roridomyces roridus</name>
    <dbReference type="NCBI Taxonomy" id="1738132"/>
    <lineage>
        <taxon>Eukaryota</taxon>
        <taxon>Fungi</taxon>
        <taxon>Dikarya</taxon>
        <taxon>Basidiomycota</taxon>
        <taxon>Agaricomycotina</taxon>
        <taxon>Agaricomycetes</taxon>
        <taxon>Agaricomycetidae</taxon>
        <taxon>Agaricales</taxon>
        <taxon>Marasmiineae</taxon>
        <taxon>Mycenaceae</taxon>
        <taxon>Roridomyces</taxon>
    </lineage>
</organism>
<evidence type="ECO:0000313" key="2">
    <source>
        <dbReference type="Proteomes" id="UP001221142"/>
    </source>
</evidence>